<evidence type="ECO:0000256" key="1">
    <source>
        <dbReference type="SAM" id="Phobius"/>
    </source>
</evidence>
<gene>
    <name evidence="2" type="ORF">GCM10009810_11070</name>
</gene>
<keyword evidence="1" id="KW-1133">Transmembrane helix</keyword>
<feature type="transmembrane region" description="Helical" evidence="1">
    <location>
        <begin position="235"/>
        <end position="258"/>
    </location>
</feature>
<evidence type="ECO:0008006" key="4">
    <source>
        <dbReference type="Google" id="ProtNLM"/>
    </source>
</evidence>
<keyword evidence="1" id="KW-0472">Membrane</keyword>
<feature type="transmembrane region" description="Helical" evidence="1">
    <location>
        <begin position="404"/>
        <end position="421"/>
    </location>
</feature>
<keyword evidence="3" id="KW-1185">Reference proteome</keyword>
<feature type="transmembrane region" description="Helical" evidence="1">
    <location>
        <begin position="208"/>
        <end position="228"/>
    </location>
</feature>
<evidence type="ECO:0000313" key="3">
    <source>
        <dbReference type="Proteomes" id="UP001501475"/>
    </source>
</evidence>
<dbReference type="RefSeq" id="WP_344063282.1">
    <property type="nucleotide sequence ID" value="NZ_BAAAPN010000029.1"/>
</dbReference>
<reference evidence="3" key="1">
    <citation type="journal article" date="2019" name="Int. J. Syst. Evol. Microbiol.">
        <title>The Global Catalogue of Microorganisms (GCM) 10K type strain sequencing project: providing services to taxonomists for standard genome sequencing and annotation.</title>
        <authorList>
            <consortium name="The Broad Institute Genomics Platform"/>
            <consortium name="The Broad Institute Genome Sequencing Center for Infectious Disease"/>
            <person name="Wu L."/>
            <person name="Ma J."/>
        </authorList>
    </citation>
    <scope>NUCLEOTIDE SEQUENCE [LARGE SCALE GENOMIC DNA]</scope>
    <source>
        <strain evidence="3">JCM 15591</strain>
    </source>
</reference>
<organism evidence="2 3">
    <name type="scientific">Nostocoides vanveenii</name>
    <dbReference type="NCBI Taxonomy" id="330835"/>
    <lineage>
        <taxon>Bacteria</taxon>
        <taxon>Bacillati</taxon>
        <taxon>Actinomycetota</taxon>
        <taxon>Actinomycetes</taxon>
        <taxon>Micrococcales</taxon>
        <taxon>Intrasporangiaceae</taxon>
        <taxon>Nostocoides</taxon>
    </lineage>
</organism>
<proteinExistence type="predicted"/>
<sequence length="432" mass="44764">MTIIANAPDQAPAPSASAAAAKRRAEARRHYLTGTPGRMRVLAALASLLCVAFAVTGFLGLRAVDAAVDRASANTEQVVRVQSIYGDLLKADAAVTNGFLVGGLESEKNRLTYDSAMADVARNIAEAAKAQPADGTALAALNQAVQGYSNNIDRARTNNRQAFTVGQQYLKIAGDGLRQTALPIAANLASANEARADDELNFAGSGGLVLGMGVLTLGALVGIGLWLARKTHRYVNLPLVGAGVLVAGGLALATMHVVDVSSTLIAVKGGNFKAAVSLAGARAAAFDAKANESLTLIARGNGATYEERFLASADQADKQLDDMLAADTTRTSLKPQFSDYRTLHSKIRDADEGGDWNAAVGLATSTASGSANAVFTTFDEASGTVLDQLVAGVVKDFNGLGGRYLPWVLGLGGILAALLAGRSMTNRIEEYR</sequence>
<evidence type="ECO:0000313" key="2">
    <source>
        <dbReference type="EMBL" id="GAA1752910.1"/>
    </source>
</evidence>
<keyword evidence="1" id="KW-0812">Transmembrane</keyword>
<accession>A0ABP4WEM0</accession>
<dbReference type="EMBL" id="BAAAPN010000029">
    <property type="protein sequence ID" value="GAA1752910.1"/>
    <property type="molecule type" value="Genomic_DNA"/>
</dbReference>
<dbReference type="Proteomes" id="UP001501475">
    <property type="component" value="Unassembled WGS sequence"/>
</dbReference>
<feature type="transmembrane region" description="Helical" evidence="1">
    <location>
        <begin position="41"/>
        <end position="61"/>
    </location>
</feature>
<protein>
    <recommendedName>
        <fullName evidence="4">Secreted protein</fullName>
    </recommendedName>
</protein>
<name>A0ABP4WEM0_9MICO</name>
<comment type="caution">
    <text evidence="2">The sequence shown here is derived from an EMBL/GenBank/DDBJ whole genome shotgun (WGS) entry which is preliminary data.</text>
</comment>